<dbReference type="GO" id="GO:0008233">
    <property type="term" value="F:peptidase activity"/>
    <property type="evidence" value="ECO:0007669"/>
    <property type="project" value="InterPro"/>
</dbReference>
<proteinExistence type="inferred from homology"/>
<dbReference type="InterPro" id="IPR029058">
    <property type="entry name" value="AB_hydrolase_fold"/>
</dbReference>
<protein>
    <recommendedName>
        <fullName evidence="3">AB hydrolase-1 domain-containing protein</fullName>
    </recommendedName>
</protein>
<gene>
    <name evidence="4" type="ORF">D9619_010311</name>
</gene>
<organism evidence="4 5">
    <name type="scientific">Psilocybe cf. subviscida</name>
    <dbReference type="NCBI Taxonomy" id="2480587"/>
    <lineage>
        <taxon>Eukaryota</taxon>
        <taxon>Fungi</taxon>
        <taxon>Dikarya</taxon>
        <taxon>Basidiomycota</taxon>
        <taxon>Agaricomycotina</taxon>
        <taxon>Agaricomycetes</taxon>
        <taxon>Agaricomycetidae</taxon>
        <taxon>Agaricales</taxon>
        <taxon>Agaricineae</taxon>
        <taxon>Strophariaceae</taxon>
        <taxon>Psilocybe</taxon>
    </lineage>
</organism>
<dbReference type="EMBL" id="JAACJJ010000058">
    <property type="protein sequence ID" value="KAF5310071.1"/>
    <property type="molecule type" value="Genomic_DNA"/>
</dbReference>
<dbReference type="InterPro" id="IPR000073">
    <property type="entry name" value="AB_hydrolase_1"/>
</dbReference>
<feature type="domain" description="AB hydrolase-1" evidence="3">
    <location>
        <begin position="36"/>
        <end position="123"/>
    </location>
</feature>
<evidence type="ECO:0000313" key="5">
    <source>
        <dbReference type="Proteomes" id="UP000567179"/>
    </source>
</evidence>
<keyword evidence="5" id="KW-1185">Reference proteome</keyword>
<dbReference type="OrthoDB" id="190201at2759"/>
<dbReference type="GO" id="GO:0006508">
    <property type="term" value="P:proteolysis"/>
    <property type="evidence" value="ECO:0007669"/>
    <property type="project" value="InterPro"/>
</dbReference>
<accession>A0A8H5ASH9</accession>
<reference evidence="4 5" key="1">
    <citation type="journal article" date="2020" name="ISME J.">
        <title>Uncovering the hidden diversity of litter-decomposition mechanisms in mushroom-forming fungi.</title>
        <authorList>
            <person name="Floudas D."/>
            <person name="Bentzer J."/>
            <person name="Ahren D."/>
            <person name="Johansson T."/>
            <person name="Persson P."/>
            <person name="Tunlid A."/>
        </authorList>
    </citation>
    <scope>NUCLEOTIDE SEQUENCE [LARGE SCALE GENOMIC DNA]</scope>
    <source>
        <strain evidence="4 5">CBS 101986</strain>
    </source>
</reference>
<evidence type="ECO:0000256" key="2">
    <source>
        <dbReference type="ARBA" id="ARBA00022801"/>
    </source>
</evidence>
<dbReference type="Gene3D" id="3.40.50.1820">
    <property type="entry name" value="alpha/beta hydrolase"/>
    <property type="match status" value="1"/>
</dbReference>
<dbReference type="Proteomes" id="UP000567179">
    <property type="component" value="Unassembled WGS sequence"/>
</dbReference>
<comment type="similarity">
    <text evidence="1">Belongs to the peptidase S33 family.</text>
</comment>
<sequence>MTAQPRIGKVDFSIGTETYQTWYRVLGPIDALGRALLVLLHGGPGMTHHYMLPHKILFEKSNVPTVLYDQIGNGESSHIKNKPAEFWNPKLFMDELDNLLKHLGIYENFDLLGHFWGGMSTRYCTSRSITLISVQECLLRIMQPKDLIRA</sequence>
<evidence type="ECO:0000259" key="3">
    <source>
        <dbReference type="Pfam" id="PF00561"/>
    </source>
</evidence>
<dbReference type="Pfam" id="PF00561">
    <property type="entry name" value="Abhydrolase_1"/>
    <property type="match status" value="1"/>
</dbReference>
<dbReference type="InterPro" id="IPR002410">
    <property type="entry name" value="Peptidase_S33"/>
</dbReference>
<keyword evidence="2" id="KW-0378">Hydrolase</keyword>
<evidence type="ECO:0000256" key="1">
    <source>
        <dbReference type="ARBA" id="ARBA00010088"/>
    </source>
</evidence>
<dbReference type="AlphaFoldDB" id="A0A8H5ASH9"/>
<comment type="caution">
    <text evidence="4">The sequence shown here is derived from an EMBL/GenBank/DDBJ whole genome shotgun (WGS) entry which is preliminary data.</text>
</comment>
<name>A0A8H5ASH9_9AGAR</name>
<dbReference type="SUPFAM" id="SSF53474">
    <property type="entry name" value="alpha/beta-Hydrolases"/>
    <property type="match status" value="1"/>
</dbReference>
<dbReference type="PRINTS" id="PR00793">
    <property type="entry name" value="PROAMNOPTASE"/>
</dbReference>
<evidence type="ECO:0000313" key="4">
    <source>
        <dbReference type="EMBL" id="KAF5310071.1"/>
    </source>
</evidence>